<organism evidence="2 3">
    <name type="scientific">Blyttiomyces helicus</name>
    <dbReference type="NCBI Taxonomy" id="388810"/>
    <lineage>
        <taxon>Eukaryota</taxon>
        <taxon>Fungi</taxon>
        <taxon>Fungi incertae sedis</taxon>
        <taxon>Chytridiomycota</taxon>
        <taxon>Chytridiomycota incertae sedis</taxon>
        <taxon>Chytridiomycetes</taxon>
        <taxon>Chytridiomycetes incertae sedis</taxon>
        <taxon>Blyttiomyces</taxon>
    </lineage>
</organism>
<proteinExistence type="predicted"/>
<dbReference type="AlphaFoldDB" id="A0A4P9WPY1"/>
<evidence type="ECO:0000256" key="1">
    <source>
        <dbReference type="SAM" id="MobiDB-lite"/>
    </source>
</evidence>
<accession>A0A4P9WPY1</accession>
<keyword evidence="3" id="KW-1185">Reference proteome</keyword>
<name>A0A4P9WPY1_9FUNG</name>
<dbReference type="Proteomes" id="UP000269721">
    <property type="component" value="Unassembled WGS sequence"/>
</dbReference>
<gene>
    <name evidence="2" type="ORF">BDK51DRAFT_33658</name>
</gene>
<evidence type="ECO:0000313" key="2">
    <source>
        <dbReference type="EMBL" id="RKO94612.1"/>
    </source>
</evidence>
<protein>
    <submittedName>
        <fullName evidence="2">Uncharacterized protein</fullName>
    </submittedName>
</protein>
<feature type="region of interest" description="Disordered" evidence="1">
    <location>
        <begin position="85"/>
        <end position="105"/>
    </location>
</feature>
<sequence length="165" mass="18869">MLWQAGAPPPDLRTDRLAPSTCLTRWRKQLPQALFWATLPQVSHPWLPSGRKWCCSCLPHYLSACVEQPRLERTGCRVKYHNHNSNYNQSHKQNTQDKVNPPSSCTEHVTHAEMAKEVEHGAIEAPGLSDHTKHLLYKSQASPPAKHHQRGFIFDTMECIIMTQQ</sequence>
<evidence type="ECO:0000313" key="3">
    <source>
        <dbReference type="Proteomes" id="UP000269721"/>
    </source>
</evidence>
<feature type="compositionally biased region" description="Polar residues" evidence="1">
    <location>
        <begin position="96"/>
        <end position="105"/>
    </location>
</feature>
<dbReference type="EMBL" id="KZ993853">
    <property type="protein sequence ID" value="RKO94612.1"/>
    <property type="molecule type" value="Genomic_DNA"/>
</dbReference>
<reference evidence="3" key="1">
    <citation type="journal article" date="2018" name="Nat. Microbiol.">
        <title>Leveraging single-cell genomics to expand the fungal tree of life.</title>
        <authorList>
            <person name="Ahrendt S.R."/>
            <person name="Quandt C.A."/>
            <person name="Ciobanu D."/>
            <person name="Clum A."/>
            <person name="Salamov A."/>
            <person name="Andreopoulos B."/>
            <person name="Cheng J.F."/>
            <person name="Woyke T."/>
            <person name="Pelin A."/>
            <person name="Henrissat B."/>
            <person name="Reynolds N.K."/>
            <person name="Benny G.L."/>
            <person name="Smith M.E."/>
            <person name="James T.Y."/>
            <person name="Grigoriev I.V."/>
        </authorList>
    </citation>
    <scope>NUCLEOTIDE SEQUENCE [LARGE SCALE GENOMIC DNA]</scope>
</reference>